<reference evidence="1 2" key="1">
    <citation type="journal article" date="2018" name="PLoS Genet.">
        <title>Population sequencing reveals clonal diversity and ancestral inbreeding in the grapevine cultivar Chardonnay.</title>
        <authorList>
            <person name="Roach M.J."/>
            <person name="Johnson D.L."/>
            <person name="Bohlmann J."/>
            <person name="van Vuuren H.J."/>
            <person name="Jones S.J."/>
            <person name="Pretorius I.S."/>
            <person name="Schmidt S.A."/>
            <person name="Borneman A.R."/>
        </authorList>
    </citation>
    <scope>NUCLEOTIDE SEQUENCE [LARGE SCALE GENOMIC DNA]</scope>
    <source>
        <strain evidence="2">cv. Chardonnay</strain>
        <tissue evidence="1">Leaf</tissue>
    </source>
</reference>
<name>A0A438KLX9_VITVI</name>
<evidence type="ECO:0000313" key="1">
    <source>
        <dbReference type="EMBL" id="RVX22218.1"/>
    </source>
</evidence>
<organism evidence="1 2">
    <name type="scientific">Vitis vinifera</name>
    <name type="common">Grape</name>
    <dbReference type="NCBI Taxonomy" id="29760"/>
    <lineage>
        <taxon>Eukaryota</taxon>
        <taxon>Viridiplantae</taxon>
        <taxon>Streptophyta</taxon>
        <taxon>Embryophyta</taxon>
        <taxon>Tracheophyta</taxon>
        <taxon>Spermatophyta</taxon>
        <taxon>Magnoliopsida</taxon>
        <taxon>eudicotyledons</taxon>
        <taxon>Gunneridae</taxon>
        <taxon>Pentapetalae</taxon>
        <taxon>rosids</taxon>
        <taxon>Vitales</taxon>
        <taxon>Vitaceae</taxon>
        <taxon>Viteae</taxon>
        <taxon>Vitis</taxon>
    </lineage>
</organism>
<accession>A0A438KLX9</accession>
<dbReference type="AlphaFoldDB" id="A0A438KLX9"/>
<dbReference type="EMBL" id="QGNW01000004">
    <property type="protein sequence ID" value="RVX22218.1"/>
    <property type="molecule type" value="Genomic_DNA"/>
</dbReference>
<protein>
    <submittedName>
        <fullName evidence="1">Uncharacterized protein</fullName>
    </submittedName>
</protein>
<comment type="caution">
    <text evidence="1">The sequence shown here is derived from an EMBL/GenBank/DDBJ whole genome shotgun (WGS) entry which is preliminary data.</text>
</comment>
<proteinExistence type="predicted"/>
<gene>
    <name evidence="1" type="ORF">CK203_001233</name>
</gene>
<sequence>MVVTHLPGTGKANIPLMLFEAELKENRVVQPHFQKSRCTSLLSGWRDGLKSHSYKQHPESLMAG</sequence>
<dbReference type="Proteomes" id="UP000288805">
    <property type="component" value="Unassembled WGS sequence"/>
</dbReference>
<evidence type="ECO:0000313" key="2">
    <source>
        <dbReference type="Proteomes" id="UP000288805"/>
    </source>
</evidence>